<dbReference type="Proteomes" id="UP000824076">
    <property type="component" value="Unassembled WGS sequence"/>
</dbReference>
<dbReference type="EC" id="3.1.3.62" evidence="4"/>
<accession>A0A9D1IJV6</accession>
<evidence type="ECO:0000256" key="7">
    <source>
        <dbReference type="ARBA" id="ARBA00022801"/>
    </source>
</evidence>
<comment type="similarity">
    <text evidence="2">Belongs to the histidine acid phosphatase family. MINPP1 subfamily.</text>
</comment>
<evidence type="ECO:0000313" key="15">
    <source>
        <dbReference type="EMBL" id="HIU38597.1"/>
    </source>
</evidence>
<name>A0A9D1IJV6_9BACT</name>
<keyword evidence="6 14" id="KW-0732">Signal</keyword>
<dbReference type="AlphaFoldDB" id="A0A9D1IJV6"/>
<protein>
    <recommendedName>
        <fullName evidence="5">Multiple inositol polyphosphate phosphatase 1</fullName>
        <ecNumber evidence="4">3.1.3.62</ecNumber>
        <ecNumber evidence="3">3.1.3.80</ecNumber>
    </recommendedName>
    <alternativeName>
        <fullName evidence="9">2,3-bisphosphoglycerate 3-phosphatase</fullName>
    </alternativeName>
</protein>
<dbReference type="InterPro" id="IPR000560">
    <property type="entry name" value="His_Pase_clade-2"/>
</dbReference>
<evidence type="ECO:0000256" key="4">
    <source>
        <dbReference type="ARBA" id="ARBA00013040"/>
    </source>
</evidence>
<dbReference type="GO" id="GO:0034417">
    <property type="term" value="F:bisphosphoglycerate 3-phosphatase activity"/>
    <property type="evidence" value="ECO:0007669"/>
    <property type="project" value="UniProtKB-EC"/>
</dbReference>
<keyword evidence="7" id="KW-0378">Hydrolase</keyword>
<comment type="catalytic activity">
    <reaction evidence="13">
        <text>(2R)-2,3-bisphosphoglycerate + H2O = (2R)-2-phosphoglycerate + phosphate</text>
        <dbReference type="Rhea" id="RHEA:27381"/>
        <dbReference type="ChEBI" id="CHEBI:15377"/>
        <dbReference type="ChEBI" id="CHEBI:43474"/>
        <dbReference type="ChEBI" id="CHEBI:58248"/>
        <dbReference type="ChEBI" id="CHEBI:58289"/>
        <dbReference type="EC" id="3.1.3.80"/>
    </reaction>
    <physiologicalReaction direction="left-to-right" evidence="13">
        <dbReference type="Rhea" id="RHEA:27382"/>
    </physiologicalReaction>
</comment>
<evidence type="ECO:0000256" key="5">
    <source>
        <dbReference type="ARBA" id="ARBA00018097"/>
    </source>
</evidence>
<reference evidence="15" key="2">
    <citation type="journal article" date="2021" name="PeerJ">
        <title>Extensive microbial diversity within the chicken gut microbiome revealed by metagenomics and culture.</title>
        <authorList>
            <person name="Gilroy R."/>
            <person name="Ravi A."/>
            <person name="Getino M."/>
            <person name="Pursley I."/>
            <person name="Horton D.L."/>
            <person name="Alikhan N.F."/>
            <person name="Baker D."/>
            <person name="Gharbi K."/>
            <person name="Hall N."/>
            <person name="Watson M."/>
            <person name="Adriaenssens E.M."/>
            <person name="Foster-Nyarko E."/>
            <person name="Jarju S."/>
            <person name="Secka A."/>
            <person name="Antonio M."/>
            <person name="Oren A."/>
            <person name="Chaudhuri R.R."/>
            <person name="La Ragione R."/>
            <person name="Hildebrand F."/>
            <person name="Pallen M.J."/>
        </authorList>
    </citation>
    <scope>NUCLEOTIDE SEQUENCE</scope>
    <source>
        <strain evidence="15">17073</strain>
    </source>
</reference>
<sequence>MKARRSSVVSACLLLALGAIAQTTKEEMFETIEKTAGVYYAYPVEEAVEYTQAPDGYEPFYISHFGRHGSRYLILETDYTNPIREMERAEKAGALSELGKDALSRLRAIYDEAEGRAEDLSPLGARQHRGIAERMTAAFPEVFGDGKKISARSSIILRCAMSMAAFCDRLKELNPTLKITYESSKKYMPYLTGRSAEANAFTGANGVWRNSYNTFRDAHTNPDRFVSALFADSAYVKQYVDPKALMWQFYWVASDVQNMETEATLYDLFTKQELFDLWQCFNYQFYCTNANHADSNGAVKDSYKPLLRNIIESADEAIAKGDIAATLRFAHDSNITPLAALMGIENYGVAVKSPETLYTHWTDFKVSPMAANLQIVFYKKQAKTDGDILVKFLLNEQEVHVPVETDSFPYYKWDDVRAYYGQLAGM</sequence>
<comment type="catalytic activity">
    <reaction evidence="12">
        <text>1D-myo-inositol hexakisphosphate + H2O = 1D-myo-inositol 1,2,4,5,6-pentakisphosphate + phosphate</text>
        <dbReference type="Rhea" id="RHEA:16989"/>
        <dbReference type="ChEBI" id="CHEBI:15377"/>
        <dbReference type="ChEBI" id="CHEBI:43474"/>
        <dbReference type="ChEBI" id="CHEBI:57798"/>
        <dbReference type="ChEBI" id="CHEBI:58130"/>
        <dbReference type="EC" id="3.1.3.62"/>
    </reaction>
    <physiologicalReaction direction="left-to-right" evidence="12">
        <dbReference type="Rhea" id="RHEA:16990"/>
    </physiologicalReaction>
</comment>
<organism evidence="15 16">
    <name type="scientific">Candidatus Limisoma intestinavium</name>
    <dbReference type="NCBI Taxonomy" id="2840856"/>
    <lineage>
        <taxon>Bacteria</taxon>
        <taxon>Pseudomonadati</taxon>
        <taxon>Bacteroidota</taxon>
        <taxon>Bacteroidia</taxon>
        <taxon>Bacteroidales</taxon>
        <taxon>Candidatus Limisoma</taxon>
    </lineage>
</organism>
<dbReference type="Pfam" id="PF00328">
    <property type="entry name" value="His_Phos_2"/>
    <property type="match status" value="1"/>
</dbReference>
<evidence type="ECO:0000256" key="8">
    <source>
        <dbReference type="ARBA" id="ARBA00023136"/>
    </source>
</evidence>
<evidence type="ECO:0000313" key="16">
    <source>
        <dbReference type="Proteomes" id="UP000824076"/>
    </source>
</evidence>
<evidence type="ECO:0000256" key="1">
    <source>
        <dbReference type="ARBA" id="ARBA00004370"/>
    </source>
</evidence>
<comment type="subcellular location">
    <subcellularLocation>
        <location evidence="1">Membrane</location>
    </subcellularLocation>
</comment>
<evidence type="ECO:0000256" key="11">
    <source>
        <dbReference type="ARBA" id="ARBA00043671"/>
    </source>
</evidence>
<dbReference type="PANTHER" id="PTHR20963:SF8">
    <property type="entry name" value="MULTIPLE INOSITOL POLYPHOSPHATE PHOSPHATASE 1"/>
    <property type="match status" value="1"/>
</dbReference>
<evidence type="ECO:0000256" key="14">
    <source>
        <dbReference type="SAM" id="SignalP"/>
    </source>
</evidence>
<reference evidence="15" key="1">
    <citation type="submission" date="2020-10" db="EMBL/GenBank/DDBJ databases">
        <authorList>
            <person name="Gilroy R."/>
        </authorList>
    </citation>
    <scope>NUCLEOTIDE SEQUENCE</scope>
    <source>
        <strain evidence="15">17073</strain>
    </source>
</reference>
<comment type="catalytic activity">
    <reaction evidence="10">
        <text>1D-myo-inositol 1,2,5,6-tetrakisphosphate + H2O = 1D-myo-inositol 1,2,6-trisphosphate + phosphate</text>
        <dbReference type="Rhea" id="RHEA:77119"/>
        <dbReference type="ChEBI" id="CHEBI:15377"/>
        <dbReference type="ChEBI" id="CHEBI:43474"/>
        <dbReference type="ChEBI" id="CHEBI:195535"/>
        <dbReference type="ChEBI" id="CHEBI:195537"/>
        <dbReference type="EC" id="3.1.3.62"/>
    </reaction>
    <physiologicalReaction direction="left-to-right" evidence="10">
        <dbReference type="Rhea" id="RHEA:77120"/>
    </physiologicalReaction>
</comment>
<evidence type="ECO:0000256" key="2">
    <source>
        <dbReference type="ARBA" id="ARBA00008422"/>
    </source>
</evidence>
<dbReference type="PANTHER" id="PTHR20963">
    <property type="entry name" value="MULTIPLE INOSITOL POLYPHOSPHATE PHOSPHATASE-RELATED"/>
    <property type="match status" value="1"/>
</dbReference>
<evidence type="ECO:0000256" key="10">
    <source>
        <dbReference type="ARBA" id="ARBA00043668"/>
    </source>
</evidence>
<evidence type="ECO:0000256" key="6">
    <source>
        <dbReference type="ARBA" id="ARBA00022729"/>
    </source>
</evidence>
<feature type="chain" id="PRO_5039215416" description="Multiple inositol polyphosphate phosphatase 1" evidence="14">
    <location>
        <begin position="22"/>
        <end position="426"/>
    </location>
</feature>
<evidence type="ECO:0000256" key="9">
    <source>
        <dbReference type="ARBA" id="ARBA00031642"/>
    </source>
</evidence>
<dbReference type="EMBL" id="DVMS01000081">
    <property type="protein sequence ID" value="HIU38597.1"/>
    <property type="molecule type" value="Genomic_DNA"/>
</dbReference>
<comment type="caution">
    <text evidence="15">The sequence shown here is derived from an EMBL/GenBank/DDBJ whole genome shotgun (WGS) entry which is preliminary data.</text>
</comment>
<evidence type="ECO:0000256" key="3">
    <source>
        <dbReference type="ARBA" id="ARBA00012976"/>
    </source>
</evidence>
<feature type="signal peptide" evidence="14">
    <location>
        <begin position="1"/>
        <end position="21"/>
    </location>
</feature>
<evidence type="ECO:0000256" key="12">
    <source>
        <dbReference type="ARBA" id="ARBA00043691"/>
    </source>
</evidence>
<evidence type="ECO:0000256" key="13">
    <source>
        <dbReference type="ARBA" id="ARBA00043832"/>
    </source>
</evidence>
<dbReference type="EC" id="3.1.3.80" evidence="3"/>
<gene>
    <name evidence="15" type="ORF">IAD18_02890</name>
</gene>
<dbReference type="GO" id="GO:0016020">
    <property type="term" value="C:membrane"/>
    <property type="evidence" value="ECO:0007669"/>
    <property type="project" value="UniProtKB-SubCell"/>
</dbReference>
<comment type="catalytic activity">
    <reaction evidence="11">
        <text>1D-myo-inositol 1,2,4,5,6-pentakisphosphate + H2O = 1D-myo-inositol 1,2,5,6-tetrakisphosphate + phosphate</text>
        <dbReference type="Rhea" id="RHEA:77115"/>
        <dbReference type="ChEBI" id="CHEBI:15377"/>
        <dbReference type="ChEBI" id="CHEBI:43474"/>
        <dbReference type="ChEBI" id="CHEBI:57798"/>
        <dbReference type="ChEBI" id="CHEBI:195535"/>
        <dbReference type="EC" id="3.1.3.62"/>
    </reaction>
    <physiologicalReaction direction="left-to-right" evidence="11">
        <dbReference type="Rhea" id="RHEA:77116"/>
    </physiologicalReaction>
</comment>
<keyword evidence="8" id="KW-0472">Membrane</keyword>
<dbReference type="InterPro" id="IPR029033">
    <property type="entry name" value="His_PPase_superfam"/>
</dbReference>
<dbReference type="SUPFAM" id="SSF53254">
    <property type="entry name" value="Phosphoglycerate mutase-like"/>
    <property type="match status" value="1"/>
</dbReference>
<proteinExistence type="inferred from homology"/>
<dbReference type="Gene3D" id="3.40.50.1240">
    <property type="entry name" value="Phosphoglycerate mutase-like"/>
    <property type="match status" value="1"/>
</dbReference>